<dbReference type="PANTHER" id="PTHR23117:SF18">
    <property type="entry name" value="LEUCINE-RICH REPEAT AND GUANYLATE KINASE DOMAIN-CONTAINING PROTEIN"/>
    <property type="match status" value="1"/>
</dbReference>
<dbReference type="EMBL" id="JAHGAV010000260">
    <property type="protein sequence ID" value="KAG6927307.1"/>
    <property type="molecule type" value="Genomic_DNA"/>
</dbReference>
<feature type="non-terminal residue" evidence="2">
    <location>
        <position position="1"/>
    </location>
</feature>
<evidence type="ECO:0000313" key="2">
    <source>
        <dbReference type="EMBL" id="KAG6927307.1"/>
    </source>
</evidence>
<dbReference type="Proteomes" id="UP000765507">
    <property type="component" value="Unassembled WGS sequence"/>
</dbReference>
<keyword evidence="2" id="KW-0418">Kinase</keyword>
<feature type="non-terminal residue" evidence="2">
    <location>
        <position position="187"/>
    </location>
</feature>
<protein>
    <submittedName>
        <fullName evidence="2">Leucine-rich repeats and guanylate kinase domain containing</fullName>
    </submittedName>
</protein>
<reference evidence="2 3" key="1">
    <citation type="journal article" date="2020" name="G3 (Bethesda)">
        <title>Draft Genome of the Common Snapping Turtle, Chelydra serpentina, a Model for Phenotypic Plasticity in Reptiles.</title>
        <authorList>
            <person name="Das D."/>
            <person name="Singh S.K."/>
            <person name="Bierstedt J."/>
            <person name="Erickson A."/>
            <person name="Galli G.L.J."/>
            <person name="Crossley D.A. 2nd"/>
            <person name="Rhen T."/>
        </authorList>
    </citation>
    <scope>NUCLEOTIDE SEQUENCE [LARGE SCALE GENOMIC DNA]</scope>
    <source>
        <strain evidence="2">KW</strain>
    </source>
</reference>
<evidence type="ECO:0000259" key="1">
    <source>
        <dbReference type="PROSITE" id="PS50052"/>
    </source>
</evidence>
<dbReference type="Gene3D" id="3.40.50.300">
    <property type="entry name" value="P-loop containing nucleotide triphosphate hydrolases"/>
    <property type="match status" value="1"/>
</dbReference>
<comment type="caution">
    <text evidence="2">The sequence shown here is derived from an EMBL/GenBank/DDBJ whole genome shotgun (WGS) entry which is preliminary data.</text>
</comment>
<keyword evidence="2" id="KW-0808">Transferase</keyword>
<sequence length="187" mass="20880">GVQSLKNTYFEPRYVLLVPMNKEKYEGHLRRKGLFSRPEIETAVSRVDMYIKINQDFPGYFDAVINTDDYDEAYAQLSLLIKEYLGMVQPSDLDSSRVLDDKAATDSSSFSFGDHKALTSGGTIRISQSSDINEFSDSSAKNYSARISARLAAQKTPVEEASLQRRQCAARQALLGKAPSAYAQLFQ</sequence>
<dbReference type="GO" id="GO:0004385">
    <property type="term" value="F:GMP kinase activity"/>
    <property type="evidence" value="ECO:0007669"/>
    <property type="project" value="TreeGrafter"/>
</dbReference>
<organism evidence="2 3">
    <name type="scientific">Chelydra serpentina</name>
    <name type="common">Snapping turtle</name>
    <name type="synonym">Testudo serpentina</name>
    <dbReference type="NCBI Taxonomy" id="8475"/>
    <lineage>
        <taxon>Eukaryota</taxon>
        <taxon>Metazoa</taxon>
        <taxon>Chordata</taxon>
        <taxon>Craniata</taxon>
        <taxon>Vertebrata</taxon>
        <taxon>Euteleostomi</taxon>
        <taxon>Archelosauria</taxon>
        <taxon>Testudinata</taxon>
        <taxon>Testudines</taxon>
        <taxon>Cryptodira</taxon>
        <taxon>Durocryptodira</taxon>
        <taxon>Americhelydia</taxon>
        <taxon>Chelydroidea</taxon>
        <taxon>Chelydridae</taxon>
        <taxon>Chelydra</taxon>
    </lineage>
</organism>
<dbReference type="InterPro" id="IPR008144">
    <property type="entry name" value="Guanylate_kin-like_dom"/>
</dbReference>
<dbReference type="PANTHER" id="PTHR23117">
    <property type="entry name" value="GUANYLATE KINASE-RELATED"/>
    <property type="match status" value="1"/>
</dbReference>
<accession>A0A8T1SF52</accession>
<proteinExistence type="predicted"/>
<dbReference type="AlphaFoldDB" id="A0A8T1SF52"/>
<dbReference type="SUPFAM" id="SSF52540">
    <property type="entry name" value="P-loop containing nucleoside triphosphate hydrolases"/>
    <property type="match status" value="1"/>
</dbReference>
<gene>
    <name evidence="2" type="ORF">G0U57_010068</name>
</gene>
<feature type="domain" description="Guanylate kinase-like" evidence="1">
    <location>
        <begin position="1"/>
        <end position="82"/>
    </location>
</feature>
<dbReference type="PROSITE" id="PS50052">
    <property type="entry name" value="GUANYLATE_KINASE_2"/>
    <property type="match status" value="1"/>
</dbReference>
<dbReference type="OrthoDB" id="6334211at2759"/>
<name>A0A8T1SF52_CHESE</name>
<keyword evidence="3" id="KW-1185">Reference proteome</keyword>
<evidence type="ECO:0000313" key="3">
    <source>
        <dbReference type="Proteomes" id="UP000765507"/>
    </source>
</evidence>
<dbReference type="InterPro" id="IPR027417">
    <property type="entry name" value="P-loop_NTPase"/>
</dbReference>
<dbReference type="GO" id="GO:0005829">
    <property type="term" value="C:cytosol"/>
    <property type="evidence" value="ECO:0007669"/>
    <property type="project" value="TreeGrafter"/>
</dbReference>